<comment type="caution">
    <text evidence="7">The sequence shown here is derived from an EMBL/GenBank/DDBJ whole genome shotgun (WGS) entry which is preliminary data.</text>
</comment>
<feature type="domain" description="SH3" evidence="6">
    <location>
        <begin position="329"/>
        <end position="390"/>
    </location>
</feature>
<proteinExistence type="predicted"/>
<protein>
    <recommendedName>
        <fullName evidence="6">SH3 domain-containing protein</fullName>
    </recommendedName>
</protein>
<feature type="region of interest" description="Disordered" evidence="3">
    <location>
        <begin position="462"/>
        <end position="560"/>
    </location>
</feature>
<keyword evidence="4" id="KW-1133">Transmembrane helix</keyword>
<keyword evidence="8" id="KW-1185">Reference proteome</keyword>
<gene>
    <name evidence="7" type="ORF">INT43_004592</name>
</gene>
<reference evidence="7" key="1">
    <citation type="submission" date="2020-12" db="EMBL/GenBank/DDBJ databases">
        <title>Metabolic potential, ecology and presence of endohyphal bacteria is reflected in genomic diversity of Mucoromycotina.</title>
        <authorList>
            <person name="Muszewska A."/>
            <person name="Okrasinska A."/>
            <person name="Steczkiewicz K."/>
            <person name="Drgas O."/>
            <person name="Orlowska M."/>
            <person name="Perlinska-Lenart U."/>
            <person name="Aleksandrzak-Piekarczyk T."/>
            <person name="Szatraj K."/>
            <person name="Zielenkiewicz U."/>
            <person name="Pilsyk S."/>
            <person name="Malc E."/>
            <person name="Mieczkowski P."/>
            <person name="Kruszewska J.S."/>
            <person name="Biernat P."/>
            <person name="Pawlowska J."/>
        </authorList>
    </citation>
    <scope>NUCLEOTIDE SEQUENCE</scope>
    <source>
        <strain evidence="7">WA0000067209</strain>
    </source>
</reference>
<keyword evidence="1 2" id="KW-0728">SH3 domain</keyword>
<feature type="compositionally biased region" description="Low complexity" evidence="3">
    <location>
        <begin position="497"/>
        <end position="516"/>
    </location>
</feature>
<feature type="signal peptide" evidence="5">
    <location>
        <begin position="1"/>
        <end position="31"/>
    </location>
</feature>
<evidence type="ECO:0000256" key="1">
    <source>
        <dbReference type="ARBA" id="ARBA00022443"/>
    </source>
</evidence>
<dbReference type="Proteomes" id="UP000654370">
    <property type="component" value="Unassembled WGS sequence"/>
</dbReference>
<dbReference type="SMART" id="SM00326">
    <property type="entry name" value="SH3"/>
    <property type="match status" value="1"/>
</dbReference>
<feature type="compositionally biased region" description="Polar residues" evidence="3">
    <location>
        <begin position="549"/>
        <end position="560"/>
    </location>
</feature>
<dbReference type="Gene3D" id="2.30.30.40">
    <property type="entry name" value="SH3 Domains"/>
    <property type="match status" value="1"/>
</dbReference>
<name>A0A8H7PG40_MORIS</name>
<keyword evidence="5" id="KW-0732">Signal</keyword>
<keyword evidence="4" id="KW-0812">Transmembrane</keyword>
<feature type="chain" id="PRO_5034821124" description="SH3 domain-containing protein" evidence="5">
    <location>
        <begin position="32"/>
        <end position="560"/>
    </location>
</feature>
<evidence type="ECO:0000256" key="4">
    <source>
        <dbReference type="SAM" id="Phobius"/>
    </source>
</evidence>
<organism evidence="7 8">
    <name type="scientific">Mortierella isabellina</name>
    <name type="common">Filamentous fungus</name>
    <name type="synonym">Umbelopsis isabellina</name>
    <dbReference type="NCBI Taxonomy" id="91625"/>
    <lineage>
        <taxon>Eukaryota</taxon>
        <taxon>Fungi</taxon>
        <taxon>Fungi incertae sedis</taxon>
        <taxon>Mucoromycota</taxon>
        <taxon>Mucoromycotina</taxon>
        <taxon>Umbelopsidomycetes</taxon>
        <taxon>Umbelopsidales</taxon>
        <taxon>Umbelopsidaceae</taxon>
        <taxon>Umbelopsis</taxon>
    </lineage>
</organism>
<evidence type="ECO:0000256" key="3">
    <source>
        <dbReference type="SAM" id="MobiDB-lite"/>
    </source>
</evidence>
<feature type="transmembrane region" description="Helical" evidence="4">
    <location>
        <begin position="232"/>
        <end position="259"/>
    </location>
</feature>
<evidence type="ECO:0000259" key="6">
    <source>
        <dbReference type="PROSITE" id="PS50002"/>
    </source>
</evidence>
<feature type="compositionally biased region" description="Polar residues" evidence="3">
    <location>
        <begin position="462"/>
        <end position="489"/>
    </location>
</feature>
<evidence type="ECO:0000313" key="7">
    <source>
        <dbReference type="EMBL" id="KAG2173218.1"/>
    </source>
</evidence>
<dbReference type="EMBL" id="JAEPQZ010000015">
    <property type="protein sequence ID" value="KAG2173218.1"/>
    <property type="molecule type" value="Genomic_DNA"/>
</dbReference>
<dbReference type="InterPro" id="IPR036028">
    <property type="entry name" value="SH3-like_dom_sf"/>
</dbReference>
<sequence>MHCTIKHHLPTVMLATVVMLAAAWLPSLITAQDPSCMNLQDSQACSAYQQYYVDMPINTTYFPWADSVTDVTSFDQAIFAYANSTSLYLQPLGCNNGAYISFVPYARYSASMLCEQIIQDSLECNALNHLFPAPLCSDTCLSYVASVAQITSNTTLCQQSDQRTSGIADLTNRCSTWVGLNGTTNNSCISGSDNEEANCGFQNDTITACTFCKTNSSNSCCSSISGCNYQHLSAGAISGIVIGSVVAAVLVAIAIYFCFCRRRKPFQKESKLTSYVPQPFQNRNQRSFNVLRSGSRQSLVANSSYDPHSNSITSVIPEEANGLTDFTHEIEEFYVAMHPYPPQIVDELELHAGDVVCLAMIFDDGWGLGFNVNTGLKGAFPLVCVTPASREVLEQVLMGEDAQHSQKTLDDVDDYSDAAAFGSYMPDSRTTNTNLGIMNLPDEKPQDKLELNMERIRETLRRSISLSQTSRPVSSQTMASSLSHSNTIPKRTASIRSAHTGSAPASPTTPTSPNSPLFGMTPLSNALLRSRNHQEDDTYEMLSQRRQQRSASIGTNSWTH</sequence>
<dbReference type="OrthoDB" id="5340910at2759"/>
<evidence type="ECO:0000256" key="5">
    <source>
        <dbReference type="SAM" id="SignalP"/>
    </source>
</evidence>
<keyword evidence="4" id="KW-0472">Membrane</keyword>
<evidence type="ECO:0000313" key="8">
    <source>
        <dbReference type="Proteomes" id="UP000654370"/>
    </source>
</evidence>
<evidence type="ECO:0000256" key="2">
    <source>
        <dbReference type="PROSITE-ProRule" id="PRU00192"/>
    </source>
</evidence>
<accession>A0A8H7PG40</accession>
<dbReference type="PROSITE" id="PS50002">
    <property type="entry name" value="SH3"/>
    <property type="match status" value="1"/>
</dbReference>
<dbReference type="AlphaFoldDB" id="A0A8H7PG40"/>
<dbReference type="InterPro" id="IPR001452">
    <property type="entry name" value="SH3_domain"/>
</dbReference>
<dbReference type="SUPFAM" id="SSF50044">
    <property type="entry name" value="SH3-domain"/>
    <property type="match status" value="1"/>
</dbReference>